<dbReference type="NCBIfam" id="TIGR01426">
    <property type="entry name" value="MGT"/>
    <property type="match status" value="1"/>
</dbReference>
<gene>
    <name evidence="4" type="ORF">GCM10007096_10580</name>
</gene>
<keyword evidence="3 4" id="KW-0808">Transferase</keyword>
<dbReference type="PANTHER" id="PTHR48043">
    <property type="entry name" value="EG:EG0003.4 PROTEIN-RELATED"/>
    <property type="match status" value="1"/>
</dbReference>
<reference evidence="4" key="2">
    <citation type="submission" date="2020-09" db="EMBL/GenBank/DDBJ databases">
        <authorList>
            <person name="Sun Q."/>
            <person name="Zhou Y."/>
        </authorList>
    </citation>
    <scope>NUCLEOTIDE SEQUENCE</scope>
    <source>
        <strain evidence="4">CGMCC 1.12777</strain>
    </source>
</reference>
<dbReference type="Pfam" id="PF00201">
    <property type="entry name" value="UDPGT"/>
    <property type="match status" value="1"/>
</dbReference>
<keyword evidence="2" id="KW-0328">Glycosyltransferase</keyword>
<dbReference type="EMBL" id="BMFV01000005">
    <property type="protein sequence ID" value="GGH77939.1"/>
    <property type="molecule type" value="Genomic_DNA"/>
</dbReference>
<evidence type="ECO:0000256" key="1">
    <source>
        <dbReference type="ARBA" id="ARBA00009995"/>
    </source>
</evidence>
<dbReference type="GO" id="GO:0016758">
    <property type="term" value="F:hexosyltransferase activity"/>
    <property type="evidence" value="ECO:0007669"/>
    <property type="project" value="InterPro"/>
</dbReference>
<dbReference type="InterPro" id="IPR050271">
    <property type="entry name" value="UDP-glycosyltransferase"/>
</dbReference>
<evidence type="ECO:0000313" key="4">
    <source>
        <dbReference type="EMBL" id="GGH77939.1"/>
    </source>
</evidence>
<dbReference type="SUPFAM" id="SSF53756">
    <property type="entry name" value="UDP-Glycosyltransferase/glycogen phosphorylase"/>
    <property type="match status" value="1"/>
</dbReference>
<sequence>MANYLYINLPAEGHVNPTLGIVKELTRHGERVIYYCSEPFKVRLEHAGAEFRPLDFELELSKKDKPPYGIFSFLERIEGIVDHIYRDTVSDDIDYVLYDANALPGKMIGHLLNKPTISTWSIFALDDKFTERLKKLREKSQLRTMIDSDKLKKMIEQLRHKYKMELPDFPKALLCDGDFNLVFTSRFFQMNDERFSDEQYKFIGPSITSRTEGEGELPFKFEKEYPLIYISMGTVLNDQPDFYQLVLQTFKNEPYNIILSVGRHTDIDALGPTSDNIIIRPYVPQLKVLEQADAFITHCGMNSTNEALYFNVPLVMLPAGSDQPMVADRVEELGAGIQLDLQTVTGEALKEAVFTVLNDASYRNGAKRISESFREAGGYQSGVDAILRFAENYNGNVQV</sequence>
<protein>
    <submittedName>
        <fullName evidence="4">Glycosyl transferase</fullName>
    </submittedName>
</protein>
<dbReference type="PANTHER" id="PTHR48043:SF145">
    <property type="entry name" value="FI06409P-RELATED"/>
    <property type="match status" value="1"/>
</dbReference>
<dbReference type="AlphaFoldDB" id="A0A8J2ZUF3"/>
<dbReference type="CDD" id="cd03784">
    <property type="entry name" value="GT1_Gtf-like"/>
    <property type="match status" value="1"/>
</dbReference>
<evidence type="ECO:0000256" key="2">
    <source>
        <dbReference type="ARBA" id="ARBA00022676"/>
    </source>
</evidence>
<accession>A0A8J2ZUF3</accession>
<evidence type="ECO:0000256" key="3">
    <source>
        <dbReference type="ARBA" id="ARBA00022679"/>
    </source>
</evidence>
<name>A0A8J2ZUF3_9BACL</name>
<dbReference type="GO" id="GO:0008194">
    <property type="term" value="F:UDP-glycosyltransferase activity"/>
    <property type="evidence" value="ECO:0007669"/>
    <property type="project" value="InterPro"/>
</dbReference>
<organism evidence="4 5">
    <name type="scientific">Pullulanibacillus pueri</name>
    <dbReference type="NCBI Taxonomy" id="1437324"/>
    <lineage>
        <taxon>Bacteria</taxon>
        <taxon>Bacillati</taxon>
        <taxon>Bacillota</taxon>
        <taxon>Bacilli</taxon>
        <taxon>Bacillales</taxon>
        <taxon>Sporolactobacillaceae</taxon>
        <taxon>Pullulanibacillus</taxon>
    </lineage>
</organism>
<comment type="similarity">
    <text evidence="1">Belongs to the UDP-glycosyltransferase family.</text>
</comment>
<comment type="caution">
    <text evidence="4">The sequence shown here is derived from an EMBL/GenBank/DDBJ whole genome shotgun (WGS) entry which is preliminary data.</text>
</comment>
<dbReference type="RefSeq" id="WP_188496351.1">
    <property type="nucleotide sequence ID" value="NZ_BMFV01000005.1"/>
</dbReference>
<evidence type="ECO:0000313" key="5">
    <source>
        <dbReference type="Proteomes" id="UP000656813"/>
    </source>
</evidence>
<keyword evidence="5" id="KW-1185">Reference proteome</keyword>
<dbReference type="InterPro" id="IPR006326">
    <property type="entry name" value="UDPGT_MGT-like"/>
</dbReference>
<dbReference type="FunFam" id="3.40.50.2000:FF:000072">
    <property type="entry name" value="Glycosyl transferase"/>
    <property type="match status" value="1"/>
</dbReference>
<proteinExistence type="inferred from homology"/>
<reference evidence="4" key="1">
    <citation type="journal article" date="2014" name="Int. J. Syst. Evol. Microbiol.">
        <title>Complete genome sequence of Corynebacterium casei LMG S-19264T (=DSM 44701T), isolated from a smear-ripened cheese.</title>
        <authorList>
            <consortium name="US DOE Joint Genome Institute (JGI-PGF)"/>
            <person name="Walter F."/>
            <person name="Albersmeier A."/>
            <person name="Kalinowski J."/>
            <person name="Ruckert C."/>
        </authorList>
    </citation>
    <scope>NUCLEOTIDE SEQUENCE</scope>
    <source>
        <strain evidence="4">CGMCC 1.12777</strain>
    </source>
</reference>
<dbReference type="Gene3D" id="3.40.50.2000">
    <property type="entry name" value="Glycogen Phosphorylase B"/>
    <property type="match status" value="2"/>
</dbReference>
<dbReference type="InterPro" id="IPR002213">
    <property type="entry name" value="UDP_glucos_trans"/>
</dbReference>
<dbReference type="Proteomes" id="UP000656813">
    <property type="component" value="Unassembled WGS sequence"/>
</dbReference>